<comment type="catalytic activity">
    <reaction evidence="1">
        <text>RNA(n) + a ribonucleoside 5'-triphosphate = RNA(n+1) + diphosphate</text>
        <dbReference type="Rhea" id="RHEA:21248"/>
        <dbReference type="Rhea" id="RHEA-COMP:14527"/>
        <dbReference type="Rhea" id="RHEA-COMP:17342"/>
        <dbReference type="ChEBI" id="CHEBI:33019"/>
        <dbReference type="ChEBI" id="CHEBI:61557"/>
        <dbReference type="ChEBI" id="CHEBI:140395"/>
        <dbReference type="EC" id="2.7.7.48"/>
    </reaction>
</comment>
<feature type="region of interest" description="Disordered" evidence="2">
    <location>
        <begin position="1000"/>
        <end position="1028"/>
    </location>
</feature>
<evidence type="ECO:0000313" key="4">
    <source>
        <dbReference type="EMBL" id="KAJ3842839.1"/>
    </source>
</evidence>
<dbReference type="EC" id="2.7.7.48" evidence="1"/>
<feature type="compositionally biased region" description="Basic residues" evidence="2">
    <location>
        <begin position="393"/>
        <end position="403"/>
    </location>
</feature>
<keyword evidence="1" id="KW-0808">Transferase</keyword>
<dbReference type="EMBL" id="MU805993">
    <property type="protein sequence ID" value="KAJ3842839.1"/>
    <property type="molecule type" value="Genomic_DNA"/>
</dbReference>
<proteinExistence type="inferred from homology"/>
<dbReference type="PANTHER" id="PTHR23079:SF55">
    <property type="entry name" value="RNA-DIRECTED RNA POLYMERASE"/>
    <property type="match status" value="1"/>
</dbReference>
<accession>A0AA38PH71</accession>
<keyword evidence="1" id="KW-0694">RNA-binding</keyword>
<gene>
    <name evidence="4" type="ORF">F5878DRAFT_657284</name>
</gene>
<organism evidence="4 5">
    <name type="scientific">Lentinula raphanica</name>
    <dbReference type="NCBI Taxonomy" id="153919"/>
    <lineage>
        <taxon>Eukaryota</taxon>
        <taxon>Fungi</taxon>
        <taxon>Dikarya</taxon>
        <taxon>Basidiomycota</taxon>
        <taxon>Agaricomycotina</taxon>
        <taxon>Agaricomycetes</taxon>
        <taxon>Agaricomycetidae</taxon>
        <taxon>Agaricales</taxon>
        <taxon>Marasmiineae</taxon>
        <taxon>Omphalotaceae</taxon>
        <taxon>Lentinula</taxon>
    </lineage>
</organism>
<evidence type="ECO:0000259" key="3">
    <source>
        <dbReference type="Pfam" id="PF05183"/>
    </source>
</evidence>
<keyword evidence="1" id="KW-0696">RNA-directed RNA polymerase</keyword>
<evidence type="ECO:0000256" key="1">
    <source>
        <dbReference type="RuleBase" id="RU363098"/>
    </source>
</evidence>
<dbReference type="GO" id="GO:0003968">
    <property type="term" value="F:RNA-directed RNA polymerase activity"/>
    <property type="evidence" value="ECO:0007669"/>
    <property type="project" value="UniProtKB-KW"/>
</dbReference>
<dbReference type="InterPro" id="IPR007855">
    <property type="entry name" value="RDRP"/>
</dbReference>
<reference evidence="4" key="1">
    <citation type="submission" date="2022-08" db="EMBL/GenBank/DDBJ databases">
        <authorList>
            <consortium name="DOE Joint Genome Institute"/>
            <person name="Min B."/>
            <person name="Riley R."/>
            <person name="Sierra-Patev S."/>
            <person name="Naranjo-Ortiz M."/>
            <person name="Looney B."/>
            <person name="Konkel Z."/>
            <person name="Slot J.C."/>
            <person name="Sakamoto Y."/>
            <person name="Steenwyk J.L."/>
            <person name="Rokas A."/>
            <person name="Carro J."/>
            <person name="Camarero S."/>
            <person name="Ferreira P."/>
            <person name="Molpeceres G."/>
            <person name="Ruiz-Duenas F.J."/>
            <person name="Serrano A."/>
            <person name="Henrissat B."/>
            <person name="Drula E."/>
            <person name="Hughes K.W."/>
            <person name="Mata J.L."/>
            <person name="Ishikawa N.K."/>
            <person name="Vargas-Isla R."/>
            <person name="Ushijima S."/>
            <person name="Smith C.A."/>
            <person name="Ahrendt S."/>
            <person name="Andreopoulos W."/>
            <person name="He G."/>
            <person name="Labutti K."/>
            <person name="Lipzen A."/>
            <person name="Ng V."/>
            <person name="Sandor L."/>
            <person name="Barry K."/>
            <person name="Martinez A.T."/>
            <person name="Xiao Y."/>
            <person name="Gibbons J.G."/>
            <person name="Terashima K."/>
            <person name="Hibbett D.S."/>
            <person name="Grigoriev I.V."/>
        </authorList>
    </citation>
    <scope>NUCLEOTIDE SEQUENCE</scope>
    <source>
        <strain evidence="4">TFB9207</strain>
    </source>
</reference>
<dbReference type="PANTHER" id="PTHR23079">
    <property type="entry name" value="RNA-DEPENDENT RNA POLYMERASE"/>
    <property type="match status" value="1"/>
</dbReference>
<comment type="similarity">
    <text evidence="1">Belongs to the RdRP family.</text>
</comment>
<keyword evidence="1" id="KW-0548">Nucleotidyltransferase</keyword>
<evidence type="ECO:0000256" key="2">
    <source>
        <dbReference type="SAM" id="MobiDB-lite"/>
    </source>
</evidence>
<dbReference type="GO" id="GO:0030422">
    <property type="term" value="P:siRNA processing"/>
    <property type="evidence" value="ECO:0007669"/>
    <property type="project" value="TreeGrafter"/>
</dbReference>
<dbReference type="InterPro" id="IPR057596">
    <property type="entry name" value="RDRP_core"/>
</dbReference>
<sequence>MDIFVSNIPAFVDKEQLLTEFHRIIHRSPFRTDPLLNFDIFLFKIVKDGKRNAILTLPTAADGRLLLQIYPSTPIRLSQTVISCRPGNRPPRENTLARIRSQAWQDPETIRQEKEHERSVSQPTSILSMSFGRLRRDGTFTVEQSFNGKIHCDPQQRRLVVTLASGDSSRPRNILDTYDLAEMLEHLGYQPETVSFFYASSSVQAVIHSSSGDQNELFMEFSHPATFEKTSPGIFGRDGLPNQRLTGLPGAISAPLASQVLRVAFTSTIDLLHFVTRARNVQLPHAKRLEVQTIDARVHNRNKHDELANFMKSLTFPLAFQLEKSVWDAIIEPSELCESTMKQAILNIQEDHPDSAAKLFRYFVSTLQVSTFREPPRPPPRRREVPDHMLSKSARRRRRRKNRRLQEGLGPSESTASVLHEQLIQAAKDYVQDMQRPHRRYESAPNPALYEAYHVAITPSRQVLEGPLPDLSNGIVRLYQDYQDCFIRVSFQDEDGGKPRREPNLAIDDLLDKRYKPVLLDGIDIGGRHFEFLGYSMSSLKDYTFIFVTPFRRNGELVNAERIRKGFGNITKALYRPALLGARWGQMFSASMPSIRLEPSQLVKIDDIMSSNAVGQNAVFSDGCSPAAPDLMRAVARILAPSSKIIPSCFQFRLGGAKGVFYSDPQLSGSILCLRPSQTKFESPDMNLDITLSSSRPLALFLNRPLIALLEHHGVPKPNFIKFQDMAIQDTQRIRHSLVEAATVFAQHGLGTSFQLESLFRNIGQILHLEIAQHVSDTDDNTAQLVILKIAIAHGITHILREIKHRSRIRVPGSYTLLGICDEWNCLEEGEIFAQIFDPRTQKQEQIEGRVLITRSPQIHPGDCQFVEAVYREELAHLKNVVVFSCKGDRSLPSMLGGGDLDGDIYNLILEDAFHPPKPYTAQAGAYMPLQPTVTPHPCGVKDVVDFVINYIKSDLVGYISTLHLRISDLNGLDCADCLKLAEAASHAVDFPKVGTAVNFKDLPKPPNGPRPDYLSGEGYRPRPGDDRHYPSSKILGELFRRVPTDEYEFEEEDWSQPIDFDKIDGAIRLAAARCQRRLRSSRFGAFHAALNMSPESDLLDEMYHVFEDYREELVIIAKTHTASKKADVWLTEEELICGGVIMERYHDHKRRREVMTAMNLQTQELTRKIRHEFSSRDQDAFDEDEDFDAISYEEDPDIERLCNQFNRARAAWIVGNEEDAFGASSFAMIALGSMLNAIKSLGREMNVHST</sequence>
<dbReference type="Proteomes" id="UP001163846">
    <property type="component" value="Unassembled WGS sequence"/>
</dbReference>
<dbReference type="AlphaFoldDB" id="A0AA38PH71"/>
<protein>
    <recommendedName>
        <fullName evidence="1">RNA-dependent RNA polymerase</fullName>
        <ecNumber evidence="1">2.7.7.48</ecNumber>
    </recommendedName>
</protein>
<feature type="compositionally biased region" description="Basic and acidic residues" evidence="2">
    <location>
        <begin position="381"/>
        <end position="390"/>
    </location>
</feature>
<feature type="domain" description="RDRP core" evidence="3">
    <location>
        <begin position="457"/>
        <end position="1043"/>
    </location>
</feature>
<name>A0AA38PH71_9AGAR</name>
<comment type="caution">
    <text evidence="4">The sequence shown here is derived from an EMBL/GenBank/DDBJ whole genome shotgun (WGS) entry which is preliminary data.</text>
</comment>
<dbReference type="GO" id="GO:0003723">
    <property type="term" value="F:RNA binding"/>
    <property type="evidence" value="ECO:0007669"/>
    <property type="project" value="UniProtKB-KW"/>
</dbReference>
<feature type="region of interest" description="Disordered" evidence="2">
    <location>
        <begin position="371"/>
        <end position="417"/>
    </location>
</feature>
<keyword evidence="5" id="KW-1185">Reference proteome</keyword>
<dbReference type="GO" id="GO:0031380">
    <property type="term" value="C:nuclear RNA-directed RNA polymerase complex"/>
    <property type="evidence" value="ECO:0007669"/>
    <property type="project" value="TreeGrafter"/>
</dbReference>
<evidence type="ECO:0000313" key="5">
    <source>
        <dbReference type="Proteomes" id="UP001163846"/>
    </source>
</evidence>
<dbReference type="Pfam" id="PF05183">
    <property type="entry name" value="RdRP"/>
    <property type="match status" value="1"/>
</dbReference>